<dbReference type="Pfam" id="PF12680">
    <property type="entry name" value="SnoaL_2"/>
    <property type="match status" value="1"/>
</dbReference>
<dbReference type="InterPro" id="IPR037401">
    <property type="entry name" value="SnoaL-like"/>
</dbReference>
<keyword evidence="3" id="KW-1185">Reference proteome</keyword>
<sequence>MSAEETARRYYETIDGDDYESLAALLRPEFTHYRPDRTLAGRETFVRFMREERPRTDTIHAIDAVYRDVDDVESIAGDNDDEAESDEVAVRGRLRAEDGRELFGFVDVFVFEGDAVAELITYTGSLEDR</sequence>
<dbReference type="InterPro" id="IPR032710">
    <property type="entry name" value="NTF2-like_dom_sf"/>
</dbReference>
<evidence type="ECO:0000313" key="2">
    <source>
        <dbReference type="EMBL" id="QLG28047.1"/>
    </source>
</evidence>
<dbReference type="Proteomes" id="UP000509750">
    <property type="component" value="Chromosome"/>
</dbReference>
<evidence type="ECO:0000259" key="1">
    <source>
        <dbReference type="Pfam" id="PF12680"/>
    </source>
</evidence>
<dbReference type="Gene3D" id="3.10.450.50">
    <property type="match status" value="1"/>
</dbReference>
<feature type="domain" description="SnoaL-like" evidence="1">
    <location>
        <begin position="7"/>
        <end position="118"/>
    </location>
</feature>
<dbReference type="OrthoDB" id="145984at2157"/>
<protein>
    <submittedName>
        <fullName evidence="2">Nuclear transport factor 2 family protein</fullName>
    </submittedName>
</protein>
<dbReference type="AlphaFoldDB" id="A0A7D5GLI6"/>
<name>A0A7D5GLI6_9EURY</name>
<gene>
    <name evidence="2" type="ORF">HUG10_10985</name>
</gene>
<organism evidence="2 3">
    <name type="scientific">Halorarum halophilum</name>
    <dbReference type="NCBI Taxonomy" id="2743090"/>
    <lineage>
        <taxon>Archaea</taxon>
        <taxon>Methanobacteriati</taxon>
        <taxon>Methanobacteriota</taxon>
        <taxon>Stenosarchaea group</taxon>
        <taxon>Halobacteria</taxon>
        <taxon>Halobacteriales</taxon>
        <taxon>Haloferacaceae</taxon>
        <taxon>Halorarum</taxon>
    </lineage>
</organism>
<proteinExistence type="predicted"/>
<reference evidence="2 3" key="1">
    <citation type="submission" date="2020-07" db="EMBL/GenBank/DDBJ databases">
        <title>Gai3-2, isolated from salt lake.</title>
        <authorList>
            <person name="Cui H."/>
            <person name="Shi X."/>
        </authorList>
    </citation>
    <scope>NUCLEOTIDE SEQUENCE [LARGE SCALE GENOMIC DNA]</scope>
    <source>
        <strain evidence="2 3">Gai3-2</strain>
    </source>
</reference>
<dbReference type="RefSeq" id="WP_179169622.1">
    <property type="nucleotide sequence ID" value="NZ_CP058529.1"/>
</dbReference>
<evidence type="ECO:0000313" key="3">
    <source>
        <dbReference type="Proteomes" id="UP000509750"/>
    </source>
</evidence>
<dbReference type="KEGG" id="halg:HUG10_10985"/>
<dbReference type="GeneID" id="56029364"/>
<accession>A0A7D5GLI6</accession>
<dbReference type="EMBL" id="CP058529">
    <property type="protein sequence ID" value="QLG28047.1"/>
    <property type="molecule type" value="Genomic_DNA"/>
</dbReference>
<dbReference type="SUPFAM" id="SSF54427">
    <property type="entry name" value="NTF2-like"/>
    <property type="match status" value="1"/>
</dbReference>